<keyword evidence="1" id="KW-0812">Transmembrane</keyword>
<comment type="caution">
    <text evidence="2">The sequence shown here is derived from an EMBL/GenBank/DDBJ whole genome shotgun (WGS) entry which is preliminary data.</text>
</comment>
<evidence type="ECO:0000313" key="2">
    <source>
        <dbReference type="EMBL" id="EUB61476.1"/>
    </source>
</evidence>
<dbReference type="CTD" id="36339255"/>
<dbReference type="Proteomes" id="UP000019149">
    <property type="component" value="Unassembled WGS sequence"/>
</dbReference>
<dbReference type="KEGG" id="egl:EGR_03540"/>
<dbReference type="EMBL" id="APAU02000019">
    <property type="protein sequence ID" value="EUB61476.1"/>
    <property type="molecule type" value="Genomic_DNA"/>
</dbReference>
<sequence>MNRGFCCRPNTLFSTTVHSTSSSWIMMSFFNTLIAYTSSVFLCSAKLTRGHQMESVLKASVLIVYSGPTSTTAERSPTSGRLIVQEPKETSALPRDYQTVSFYVFQMVIMRSILFPPVRDQRK</sequence>
<name>W6UK16_ECHGR</name>
<proteinExistence type="predicted"/>
<feature type="transmembrane region" description="Helical" evidence="1">
    <location>
        <begin position="24"/>
        <end position="43"/>
    </location>
</feature>
<gene>
    <name evidence="2" type="ORF">EGR_03540</name>
</gene>
<organism evidence="2 3">
    <name type="scientific">Echinococcus granulosus</name>
    <name type="common">Hydatid tapeworm</name>
    <dbReference type="NCBI Taxonomy" id="6210"/>
    <lineage>
        <taxon>Eukaryota</taxon>
        <taxon>Metazoa</taxon>
        <taxon>Spiralia</taxon>
        <taxon>Lophotrochozoa</taxon>
        <taxon>Platyhelminthes</taxon>
        <taxon>Cestoda</taxon>
        <taxon>Eucestoda</taxon>
        <taxon>Cyclophyllidea</taxon>
        <taxon>Taeniidae</taxon>
        <taxon>Echinococcus</taxon>
        <taxon>Echinococcus granulosus group</taxon>
    </lineage>
</organism>
<reference evidence="2 3" key="1">
    <citation type="journal article" date="2013" name="Nat. Genet.">
        <title>The genome of the hydatid tapeworm Echinococcus granulosus.</title>
        <authorList>
            <person name="Zheng H."/>
            <person name="Zhang W."/>
            <person name="Zhang L."/>
            <person name="Zhang Z."/>
            <person name="Li J."/>
            <person name="Lu G."/>
            <person name="Zhu Y."/>
            <person name="Wang Y."/>
            <person name="Huang Y."/>
            <person name="Liu J."/>
            <person name="Kang H."/>
            <person name="Chen J."/>
            <person name="Wang L."/>
            <person name="Chen A."/>
            <person name="Yu S."/>
            <person name="Gao Z."/>
            <person name="Jin L."/>
            <person name="Gu W."/>
            <person name="Wang Z."/>
            <person name="Zhao L."/>
            <person name="Shi B."/>
            <person name="Wen H."/>
            <person name="Lin R."/>
            <person name="Jones M.K."/>
            <person name="Brejova B."/>
            <person name="Vinar T."/>
            <person name="Zhao G."/>
            <person name="McManus D.P."/>
            <person name="Chen Z."/>
            <person name="Zhou Y."/>
            <person name="Wang S."/>
        </authorList>
    </citation>
    <scope>NUCLEOTIDE SEQUENCE [LARGE SCALE GENOMIC DNA]</scope>
</reference>
<keyword evidence="1" id="KW-0472">Membrane</keyword>
<accession>W6UK16</accession>
<evidence type="ECO:0000313" key="3">
    <source>
        <dbReference type="Proteomes" id="UP000019149"/>
    </source>
</evidence>
<protein>
    <submittedName>
        <fullName evidence="2">Uncharacterized protein</fullName>
    </submittedName>
</protein>
<dbReference type="RefSeq" id="XP_024352672.1">
    <property type="nucleotide sequence ID" value="XM_024492789.1"/>
</dbReference>
<dbReference type="GeneID" id="36339255"/>
<dbReference type="AlphaFoldDB" id="W6UK16"/>
<keyword evidence="1" id="KW-1133">Transmembrane helix</keyword>
<evidence type="ECO:0000256" key="1">
    <source>
        <dbReference type="SAM" id="Phobius"/>
    </source>
</evidence>
<keyword evidence="3" id="KW-1185">Reference proteome</keyword>